<protein>
    <recommendedName>
        <fullName evidence="10">Erythrocyte membrane protein 1</fullName>
    </recommendedName>
</protein>
<feature type="domain" description="Duffy-binding-like" evidence="2">
    <location>
        <begin position="615"/>
        <end position="767"/>
    </location>
</feature>
<dbReference type="Gene3D" id="2.150.10.10">
    <property type="entry name" value="Serralysin-like metalloprotease, C-terminal"/>
    <property type="match status" value="1"/>
</dbReference>
<dbReference type="FunFam" id="1.10.1900.40:FF:000001">
    <property type="entry name" value="Erythrocyte membrane protein 1"/>
    <property type="match status" value="1"/>
</dbReference>
<feature type="compositionally biased region" description="Polar residues" evidence="1">
    <location>
        <begin position="961"/>
        <end position="973"/>
    </location>
</feature>
<feature type="compositionally biased region" description="Acidic residues" evidence="1">
    <location>
        <begin position="1638"/>
        <end position="1651"/>
    </location>
</feature>
<dbReference type="InterPro" id="IPR042202">
    <property type="entry name" value="Duffy-ag-bd_sf"/>
</dbReference>
<feature type="compositionally biased region" description="Polar residues" evidence="1">
    <location>
        <begin position="1192"/>
        <end position="1209"/>
    </location>
</feature>
<dbReference type="InterPro" id="IPR008602">
    <property type="entry name" value="Duffy-antigen-binding"/>
</dbReference>
<feature type="compositionally biased region" description="Basic and acidic residues" evidence="1">
    <location>
        <begin position="761"/>
        <end position="778"/>
    </location>
</feature>
<dbReference type="FunFam" id="1.20.58.830:FF:000001">
    <property type="entry name" value="Erythrocyte membrane protein 1, PfEMP1"/>
    <property type="match status" value="1"/>
</dbReference>
<feature type="domain" description="Plasmodium falciparum erythrocyte membrane protein-1 N-terminal segment" evidence="5">
    <location>
        <begin position="17"/>
        <end position="53"/>
    </location>
</feature>
<feature type="compositionally biased region" description="Pro residues" evidence="1">
    <location>
        <begin position="1729"/>
        <end position="1740"/>
    </location>
</feature>
<proteinExistence type="predicted"/>
<dbReference type="Pfam" id="PF22672">
    <property type="entry name" value="DBL_C"/>
    <property type="match status" value="2"/>
</dbReference>
<feature type="region of interest" description="Disordered" evidence="1">
    <location>
        <begin position="402"/>
        <end position="424"/>
    </location>
</feature>
<feature type="region of interest" description="Disordered" evidence="1">
    <location>
        <begin position="1617"/>
        <end position="1745"/>
    </location>
</feature>
<dbReference type="Pfam" id="PF18562">
    <property type="entry name" value="CIDR1_gamma"/>
    <property type="match status" value="1"/>
</dbReference>
<feature type="compositionally biased region" description="Gly residues" evidence="1">
    <location>
        <begin position="987"/>
        <end position="1002"/>
    </location>
</feature>
<dbReference type="FunFam" id="1.20.58.830:FF:000003">
    <property type="entry name" value="Erythrocyte membrane protein 1, PfEMP1"/>
    <property type="match status" value="1"/>
</dbReference>
<dbReference type="Proteomes" id="UP000030673">
    <property type="component" value="Unassembled WGS sequence"/>
</dbReference>
<dbReference type="FunFam" id="1.20.58.1930:FF:000001">
    <property type="entry name" value="Erythrocyte membrane protein 1, PfEMP1"/>
    <property type="match status" value="1"/>
</dbReference>
<evidence type="ECO:0000313" key="9">
    <source>
        <dbReference type="Proteomes" id="UP000030673"/>
    </source>
</evidence>
<feature type="domain" description="Duffy-antigen binding" evidence="3">
    <location>
        <begin position="939"/>
        <end position="1156"/>
    </location>
</feature>
<dbReference type="Pfam" id="PF03011">
    <property type="entry name" value="PFEMP"/>
    <property type="match status" value="2"/>
</dbReference>
<dbReference type="Pfam" id="PF15445">
    <property type="entry name" value="ATS"/>
    <property type="match status" value="1"/>
</dbReference>
<dbReference type="SUPFAM" id="SSF101967">
    <property type="entry name" value="Adhesin YadA, collagen-binding domain"/>
    <property type="match status" value="1"/>
</dbReference>
<feature type="compositionally biased region" description="Basic and acidic residues" evidence="1">
    <location>
        <begin position="1665"/>
        <end position="1692"/>
    </location>
</feature>
<feature type="region of interest" description="Disordered" evidence="1">
    <location>
        <begin position="1829"/>
        <end position="1879"/>
    </location>
</feature>
<feature type="compositionally biased region" description="Basic and acidic residues" evidence="1">
    <location>
        <begin position="1024"/>
        <end position="1039"/>
    </location>
</feature>
<feature type="compositionally biased region" description="Low complexity" evidence="1">
    <location>
        <begin position="1908"/>
        <end position="1920"/>
    </location>
</feature>
<dbReference type="InterPro" id="IPR029210">
    <property type="entry name" value="PfEMP1_NTS"/>
</dbReference>
<dbReference type="SUPFAM" id="SSF140924">
    <property type="entry name" value="Duffy binding domain-like"/>
    <property type="match status" value="4"/>
</dbReference>
<reference evidence="8 9" key="1">
    <citation type="submission" date="2013-02" db="EMBL/GenBank/DDBJ databases">
        <title>The Genome Sequence of Plasmodium falciparum NF54.</title>
        <authorList>
            <consortium name="The Broad Institute Genome Sequencing Platform"/>
            <consortium name="The Broad Institute Genome Sequencing Center for Infectious Disease"/>
            <person name="Neafsey D."/>
            <person name="Cheeseman I."/>
            <person name="Volkman S."/>
            <person name="Adams J."/>
            <person name="Walker B."/>
            <person name="Young S.K."/>
            <person name="Zeng Q."/>
            <person name="Gargeya S."/>
            <person name="Fitzgerald M."/>
            <person name="Haas B."/>
            <person name="Abouelleil A."/>
            <person name="Alvarado L."/>
            <person name="Arachchi H.M."/>
            <person name="Berlin A.M."/>
            <person name="Chapman S.B."/>
            <person name="Dewar J."/>
            <person name="Goldberg J."/>
            <person name="Griggs A."/>
            <person name="Gujja S."/>
            <person name="Hansen M."/>
            <person name="Howarth C."/>
            <person name="Imamovic A."/>
            <person name="Larimer J."/>
            <person name="McCowan C."/>
            <person name="Murphy C."/>
            <person name="Neiman D."/>
            <person name="Pearson M."/>
            <person name="Priest M."/>
            <person name="Roberts A."/>
            <person name="Saif S."/>
            <person name="Shea T."/>
            <person name="Sisk P."/>
            <person name="Sykes S."/>
            <person name="Wortman J."/>
            <person name="Nusbaum C."/>
            <person name="Birren B."/>
        </authorList>
    </citation>
    <scope>NUCLEOTIDE SEQUENCE [LARGE SCALE GENOMIC DNA]</scope>
    <source>
        <strain evidence="8 9">NF54</strain>
    </source>
</reference>
<evidence type="ECO:0000259" key="5">
    <source>
        <dbReference type="Pfam" id="PF15447"/>
    </source>
</evidence>
<feature type="region of interest" description="Disordered" evidence="1">
    <location>
        <begin position="2055"/>
        <end position="2075"/>
    </location>
</feature>
<feature type="domain" description="Cysteine-rich interdomain region 1 gamma" evidence="6">
    <location>
        <begin position="1411"/>
        <end position="1461"/>
    </location>
</feature>
<feature type="compositionally biased region" description="Basic and acidic residues" evidence="1">
    <location>
        <begin position="1617"/>
        <end position="1637"/>
    </location>
</feature>
<name>W7JQ66_PLAFO</name>
<feature type="region of interest" description="Disordered" evidence="1">
    <location>
        <begin position="880"/>
        <end position="944"/>
    </location>
</feature>
<feature type="region of interest" description="Disordered" evidence="1">
    <location>
        <begin position="1182"/>
        <end position="1209"/>
    </location>
</feature>
<feature type="domain" description="Duffy-binding-like" evidence="2">
    <location>
        <begin position="1481"/>
        <end position="1624"/>
    </location>
</feature>
<gene>
    <name evidence="8" type="ORF">PFNF54_04072</name>
</gene>
<dbReference type="InterPro" id="IPR041480">
    <property type="entry name" value="CIDR1_gamma"/>
</dbReference>
<feature type="compositionally biased region" description="Acidic residues" evidence="1">
    <location>
        <begin position="797"/>
        <end position="823"/>
    </location>
</feature>
<dbReference type="Gene3D" id="1.10.1900.40">
    <property type="entry name" value="Acidic terminal segments, variant surface antigen of PfEMP1"/>
    <property type="match status" value="2"/>
</dbReference>
<dbReference type="Gene3D" id="1.20.58.830">
    <property type="match status" value="3"/>
</dbReference>
<dbReference type="FunFam" id="1.20.58.830:FF:000008">
    <property type="entry name" value="Erythrocyte membrane protein 1, PfEMP1"/>
    <property type="match status" value="1"/>
</dbReference>
<dbReference type="InterPro" id="IPR011049">
    <property type="entry name" value="Serralysin-like_metalloprot_C"/>
</dbReference>
<dbReference type="Gene3D" id="1.20.1310.20">
    <property type="entry name" value="Duffy-antigen binding domain"/>
    <property type="match status" value="2"/>
</dbReference>
<dbReference type="FunFam" id="1.20.1310.20:FF:000001">
    <property type="entry name" value="Erythrocyte membrane protein 1, PfEMP1"/>
    <property type="match status" value="1"/>
</dbReference>
<dbReference type="GO" id="GO:0046789">
    <property type="term" value="F:host cell surface receptor binding"/>
    <property type="evidence" value="ECO:0007669"/>
    <property type="project" value="InterPro"/>
</dbReference>
<evidence type="ECO:0008006" key="10">
    <source>
        <dbReference type="Google" id="ProtNLM"/>
    </source>
</evidence>
<accession>W7JQ66</accession>
<feature type="compositionally biased region" description="Polar residues" evidence="1">
    <location>
        <begin position="2059"/>
        <end position="2075"/>
    </location>
</feature>
<dbReference type="Gene3D" id="1.20.58.1930">
    <property type="match status" value="1"/>
</dbReference>
<dbReference type="EMBL" id="KE123854">
    <property type="protein sequence ID" value="EWC87133.1"/>
    <property type="molecule type" value="Genomic_DNA"/>
</dbReference>
<feature type="compositionally biased region" description="Basic and acidic residues" evidence="1">
    <location>
        <begin position="905"/>
        <end position="915"/>
    </location>
</feature>
<evidence type="ECO:0000259" key="2">
    <source>
        <dbReference type="Pfam" id="PF03011"/>
    </source>
</evidence>
<dbReference type="Pfam" id="PF05424">
    <property type="entry name" value="Duffy_binding"/>
    <property type="match status" value="2"/>
</dbReference>
<organism evidence="8 9">
    <name type="scientific">Plasmodium falciparum (isolate NF54)</name>
    <dbReference type="NCBI Taxonomy" id="5843"/>
    <lineage>
        <taxon>Eukaryota</taxon>
        <taxon>Sar</taxon>
        <taxon>Alveolata</taxon>
        <taxon>Apicomplexa</taxon>
        <taxon>Aconoidasida</taxon>
        <taxon>Haemosporida</taxon>
        <taxon>Plasmodiidae</taxon>
        <taxon>Plasmodium</taxon>
        <taxon>Plasmodium (Laverania)</taxon>
    </lineage>
</organism>
<feature type="region of interest" description="Disordered" evidence="1">
    <location>
        <begin position="959"/>
        <end position="1060"/>
    </location>
</feature>
<evidence type="ECO:0000256" key="1">
    <source>
        <dbReference type="SAM" id="MobiDB-lite"/>
    </source>
</evidence>
<feature type="region of interest" description="Disordered" evidence="1">
    <location>
        <begin position="1898"/>
        <end position="1920"/>
    </location>
</feature>
<evidence type="ECO:0000313" key="8">
    <source>
        <dbReference type="EMBL" id="EWC87133.1"/>
    </source>
</evidence>
<feature type="region of interest" description="Disordered" evidence="1">
    <location>
        <begin position="761"/>
        <end position="858"/>
    </location>
</feature>
<feature type="compositionally biased region" description="Low complexity" evidence="1">
    <location>
        <begin position="1829"/>
        <end position="1864"/>
    </location>
</feature>
<feature type="domain" description="Duffy-antigen binding" evidence="3">
    <location>
        <begin position="122"/>
        <end position="316"/>
    </location>
</feature>
<feature type="domain" description="Plasmodium falciparum erythrocyte membrane protein 1 acidic terminal segment" evidence="4">
    <location>
        <begin position="1780"/>
        <end position="2187"/>
    </location>
</feature>
<dbReference type="GO" id="GO:0016020">
    <property type="term" value="C:membrane"/>
    <property type="evidence" value="ECO:0007669"/>
    <property type="project" value="InterPro"/>
</dbReference>
<dbReference type="InterPro" id="IPR029211">
    <property type="entry name" value="PfEMP1_ATS"/>
</dbReference>
<dbReference type="InterPro" id="IPR054595">
    <property type="entry name" value="DBL_C"/>
</dbReference>
<dbReference type="Pfam" id="PF15447">
    <property type="entry name" value="NTS"/>
    <property type="match status" value="1"/>
</dbReference>
<feature type="compositionally biased region" description="Gly residues" evidence="1">
    <location>
        <begin position="926"/>
        <end position="936"/>
    </location>
</feature>
<feature type="domain" description="Duffy-binding-like" evidence="7">
    <location>
        <begin position="1226"/>
        <end position="1366"/>
    </location>
</feature>
<feature type="compositionally biased region" description="Basic and acidic residues" evidence="1">
    <location>
        <begin position="1049"/>
        <end position="1060"/>
    </location>
</feature>
<evidence type="ECO:0000259" key="7">
    <source>
        <dbReference type="Pfam" id="PF22672"/>
    </source>
</evidence>
<sequence>MGGSNGGGGSSQEQDESVKHMFDRIGQQVHDEVKNGGADAKKYVGELEGSLSQVSINLESAGTTDTCNLVKEYYKHPNGGGDVSDKRYPCKGLSEKYVERFSDKIGGQCTKEKISGSTNTCGACAPYRRLHLCHHNLESIQTKNYNSSNAKHDLLAEVCMAAKYEGETLTTEHGKHQQTNNDSQICTVLARSFADIGDIVRGRDLFHGNPQESAQRKVLDEKLKEIFKEIHSGLTKKDAQTYYDENGGNFFKLREDWWTANRHTVWEAMTCHAGDSDEYFRKTCGSGNNATQAKDKCRCSDNQVPTYFDYVPQYLRWFEEWAEDFCRLRKHKLKDAIDKCRGGSSNDKYCSGNGFDCVETVRGDEHFVEKDCHDCSYSCSPFVKWIDNQKLELDKQKKKYKSEITRGASGKSPKRTKRGARASDDNGYESKFYKILKEKNNYGTVGEFLRLLNNEKTCKDQPQVGNEKASPVDFTKGKTKETFSRTEICEPCPWCGAEKDNTGNGKWKDKELNCGNKKHYHPEKTTTIEILTADKKQSGIVKKYSKFCTSANGGESDENVQKVARSEKSKNGDQIVTWECYYDKEKGSSKNNNNCVEGTWKDFEKGKNVMPYHPFFWKWVHDMLHDSVEWKTELSKCINNKKGSNCIGGCKKTCECFQKWVVQKGKEWDEIKVHFNKQEDIVQPGSFIEFSPYGVLDLVLKGGNLLQNIKDVHGDTEDIKYIKDLLNDEEAAGVLVVGSGGENKTTIDKLIEHEKEQAEQCKKCEEAQKPQQEREDLARSLPTPEDSSSRPTQDADTGTDDIDDDDEEDEEDDVDPEEEADLGEENHQEESEDKDDANEAAVVPQPEEPQEPVPTDDVNVCETVATALTGDDLKQACSTKYGPKAPTSWKCVPSGVSTATSGEGGDAKSRERREAGVPTATSSGNTTGGGKDGATGGSICVPPRRRRLYVGGLTKWAKKYTGNTGESKSQEGVLQTKAVVDGKANAEGGGQKGARGPNGGTEGANIARRRRPTHATSTCATPSYKKEKEKEKEDIEKNGQDTVAYTSSVEKDPQEELQRGDIPDGFLRQMFYTLGDYRDILYSGDKENGNKYMLVDDIKDISDKIKSILNSDVGQKTTAKQWWDDNGQHIWNGMIYALTYNTDTPSGDKPTQIDEVRAQLWDEKEKKPKKTDNDHDYTYENVELKEDDDQSGAKTPSASSGSNDPINNPQLSDFVEIPTYFRWLHEWGSDFCGTRKRMLGKIKHECRGDKVCSGYGENCDDQLKDNPSIFPSLNCPSCGTPCRYYKKWINTKKTEYDKQKSAYEQQQGKCEKENNGAEGNDHDKKFCTRIQNCNEAKDFLKTLGPCRTNDESGKGTLYFDDDTFKHADNCKPCSSFKIYCKNCKSSGGTENKCPKGKISADDIPSLGNSTHKLDMRVSDKNAKDFAGDLSVCADADIFTGIKEHKWKCRNVCGYVVCKPENGNTETTSGENNDQIITIRALVTHWVHNFLEDYNRIKQKISHCKENSEQTICKKDCKDKCKCVDEWINKKRTEWDNIKKLFIEQYKMDSDEYYYVRSCLEDFESRPELNKAIKPCPNLNNFKTSCGLNDTESSKKKDGDKRDLVVCLLNKLEKKAEKYKDNHETSGEEKECDSLPHVEDDDDPLEEVDQNPEEAKKNMMPTFCEIQEKKEKEEGTCEKAVDPGGDGKPKGDQDGGTAAGPEADPEADPETEPAPAGDQKEASTSKVAPKPKPPRPQPQPPTQLLDNPHVQTALMSSTIMWSIGIGFAAFTYFYLKVNGRDSGTDSGYTDHYSDITSSSESEYEELDINDIYVPGSPKYKTLIEVVLEPSGNNTTASGNNTTASGNNTTASGNNTTASGNNTTASDIPSDNTPTPQPITDDEWNTLKDEFISQYIQSEQPNDVPNDYKSGNSSTNTNITTMSRDNVDEKPFITSIHDRDLYTGEEYNYNINMSTNSMDDPKYVSNNVYSGIDLINDSLNSGNQHIDIYDELLKRKENELFGTENTKRTSTYSVAKNTNSDPILNQINLFHKWLDRHRDMCETLKNDNERLAKLKEEWENDTSTSGNTHPSDSNKTLNTDVSIQIDMDNPKPTNEFTYVDSNPNQVDDTYVDSNPDNSSMDTILDDLEKYNEPYYDMYDDDIYYDVNDDNDTSTVDTNNMDVPSKVQIEMDVNTKLVKEKYPISDVWDI</sequence>
<feature type="domain" description="Duffy-binding-like" evidence="7">
    <location>
        <begin position="320"/>
        <end position="487"/>
    </location>
</feature>
<dbReference type="InterPro" id="IPR044932">
    <property type="entry name" value="PfEMP1_ATS_sf"/>
</dbReference>
<dbReference type="OMA" id="CKENSEQ"/>
<evidence type="ECO:0000259" key="3">
    <source>
        <dbReference type="Pfam" id="PF05424"/>
    </source>
</evidence>
<dbReference type="InterPro" id="IPR004258">
    <property type="entry name" value="DBL"/>
</dbReference>
<evidence type="ECO:0000259" key="6">
    <source>
        <dbReference type="Pfam" id="PF18562"/>
    </source>
</evidence>
<evidence type="ECO:0000259" key="4">
    <source>
        <dbReference type="Pfam" id="PF15445"/>
    </source>
</evidence>
<keyword evidence="9" id="KW-1185">Reference proteome</keyword>